<feature type="signal peptide" evidence="3">
    <location>
        <begin position="1"/>
        <end position="26"/>
    </location>
</feature>
<protein>
    <recommendedName>
        <fullName evidence="4">DUF7356 domain-containing protein</fullName>
    </recommendedName>
</protein>
<gene>
    <name evidence="5" type="ORF">F0562_031488</name>
</gene>
<keyword evidence="3" id="KW-0732">Signal</keyword>
<evidence type="ECO:0000313" key="5">
    <source>
        <dbReference type="EMBL" id="KAA8533971.1"/>
    </source>
</evidence>
<dbReference type="PANTHER" id="PTHR34200">
    <property type="entry name" value="DENTIN SIALOPHOSPHOPROTEIN-LIKE ISOFORM X1"/>
    <property type="match status" value="1"/>
</dbReference>
<feature type="domain" description="DUF7356" evidence="4">
    <location>
        <begin position="94"/>
        <end position="142"/>
    </location>
</feature>
<dbReference type="EMBL" id="CM018041">
    <property type="protein sequence ID" value="KAA8533971.1"/>
    <property type="molecule type" value="Genomic_DNA"/>
</dbReference>
<dbReference type="Proteomes" id="UP000325577">
    <property type="component" value="Linkage Group LG18"/>
</dbReference>
<evidence type="ECO:0000313" key="6">
    <source>
        <dbReference type="Proteomes" id="UP000325577"/>
    </source>
</evidence>
<keyword evidence="2" id="KW-0472">Membrane</keyword>
<evidence type="ECO:0000256" key="3">
    <source>
        <dbReference type="SAM" id="SignalP"/>
    </source>
</evidence>
<dbReference type="OrthoDB" id="785602at2759"/>
<keyword evidence="2" id="KW-0812">Transmembrane</keyword>
<accession>A0A5J5AYC2</accession>
<name>A0A5J5AYC2_9ASTE</name>
<dbReference type="InterPro" id="IPR055780">
    <property type="entry name" value="DUF7356"/>
</dbReference>
<dbReference type="PANTHER" id="PTHR34200:SF2">
    <property type="entry name" value="TRANSMEMBRANE PROTEIN"/>
    <property type="match status" value="1"/>
</dbReference>
<proteinExistence type="predicted"/>
<dbReference type="Pfam" id="PF24053">
    <property type="entry name" value="DUF7356"/>
    <property type="match status" value="1"/>
</dbReference>
<reference evidence="5 6" key="1">
    <citation type="submission" date="2019-09" db="EMBL/GenBank/DDBJ databases">
        <title>A chromosome-level genome assembly of the Chinese tupelo Nyssa sinensis.</title>
        <authorList>
            <person name="Yang X."/>
            <person name="Kang M."/>
            <person name="Yang Y."/>
            <person name="Xiong H."/>
            <person name="Wang M."/>
            <person name="Zhang Z."/>
            <person name="Wang Z."/>
            <person name="Wu H."/>
            <person name="Ma T."/>
            <person name="Liu J."/>
            <person name="Xi Z."/>
        </authorList>
    </citation>
    <scope>NUCLEOTIDE SEQUENCE [LARGE SCALE GENOMIC DNA]</scope>
    <source>
        <strain evidence="5">J267</strain>
        <tissue evidence="5">Leaf</tissue>
    </source>
</reference>
<keyword evidence="6" id="KW-1185">Reference proteome</keyword>
<organism evidence="5 6">
    <name type="scientific">Nyssa sinensis</name>
    <dbReference type="NCBI Taxonomy" id="561372"/>
    <lineage>
        <taxon>Eukaryota</taxon>
        <taxon>Viridiplantae</taxon>
        <taxon>Streptophyta</taxon>
        <taxon>Embryophyta</taxon>
        <taxon>Tracheophyta</taxon>
        <taxon>Spermatophyta</taxon>
        <taxon>Magnoliopsida</taxon>
        <taxon>eudicotyledons</taxon>
        <taxon>Gunneridae</taxon>
        <taxon>Pentapetalae</taxon>
        <taxon>asterids</taxon>
        <taxon>Cornales</taxon>
        <taxon>Nyssaceae</taxon>
        <taxon>Nyssa</taxon>
    </lineage>
</organism>
<keyword evidence="2" id="KW-1133">Transmembrane helix</keyword>
<evidence type="ECO:0000259" key="4">
    <source>
        <dbReference type="Pfam" id="PF24053"/>
    </source>
</evidence>
<dbReference type="AlphaFoldDB" id="A0A5J5AYC2"/>
<evidence type="ECO:0000256" key="2">
    <source>
        <dbReference type="SAM" id="Phobius"/>
    </source>
</evidence>
<feature type="chain" id="PRO_5023813926" description="DUF7356 domain-containing protein" evidence="3">
    <location>
        <begin position="27"/>
        <end position="296"/>
    </location>
</feature>
<sequence>MYMRMHRKPLLIAVLWILLVSQESNAYMIGMFRKLAERENSDEKTIHIAPSPSPVPSVSISSGGVGVDNFGQGSSVDRQAPATLPKEEPIDRITDKRCDISSYRCQDNNNMIACLSQGASGSQGSFLLVQNDGEISLKVNFTDIACKHYFQGERTIETPSQGDQYISKPPEEKIYTQFPSYDKQFYSYATFVTPTNGAYLLFLTALIIGGTWACCKLGKRGRHLEGVPYEELEMGRSESLSAMNVETEGWDQYWDDDWDEEKEVKSPAGNHIGNGQANGFTSKSSKIDGWGNDWDD</sequence>
<evidence type="ECO:0000256" key="1">
    <source>
        <dbReference type="SAM" id="MobiDB-lite"/>
    </source>
</evidence>
<feature type="transmembrane region" description="Helical" evidence="2">
    <location>
        <begin position="197"/>
        <end position="215"/>
    </location>
</feature>
<feature type="region of interest" description="Disordered" evidence="1">
    <location>
        <begin position="261"/>
        <end position="296"/>
    </location>
</feature>
<feature type="compositionally biased region" description="Polar residues" evidence="1">
    <location>
        <begin position="273"/>
        <end position="284"/>
    </location>
</feature>